<name>A0ABV5WMP0_9BACI</name>
<dbReference type="Pfam" id="PF10676">
    <property type="entry name" value="gerPA"/>
    <property type="match status" value="1"/>
</dbReference>
<evidence type="ECO:0000313" key="3">
    <source>
        <dbReference type="Proteomes" id="UP001589609"/>
    </source>
</evidence>
<dbReference type="RefSeq" id="WP_246040304.1">
    <property type="nucleotide sequence ID" value="NZ_JBHMAF010000196.1"/>
</dbReference>
<gene>
    <name evidence="2" type="ORF">ACFFMS_25760</name>
</gene>
<feature type="compositionally biased region" description="Polar residues" evidence="1">
    <location>
        <begin position="67"/>
        <end position="82"/>
    </location>
</feature>
<dbReference type="EMBL" id="JBHMAF010000196">
    <property type="protein sequence ID" value="MFB9761647.1"/>
    <property type="molecule type" value="Genomic_DNA"/>
</dbReference>
<dbReference type="Proteomes" id="UP001589609">
    <property type="component" value="Unassembled WGS sequence"/>
</dbReference>
<comment type="caution">
    <text evidence="2">The sequence shown here is derived from an EMBL/GenBank/DDBJ whole genome shotgun (WGS) entry which is preliminary data.</text>
</comment>
<evidence type="ECO:0000256" key="1">
    <source>
        <dbReference type="SAM" id="MobiDB-lite"/>
    </source>
</evidence>
<protein>
    <submittedName>
        <fullName evidence="2">Spore germination protein</fullName>
    </submittedName>
</protein>
<evidence type="ECO:0000313" key="2">
    <source>
        <dbReference type="EMBL" id="MFB9761647.1"/>
    </source>
</evidence>
<feature type="region of interest" description="Disordered" evidence="1">
    <location>
        <begin position="59"/>
        <end position="82"/>
    </location>
</feature>
<keyword evidence="3" id="KW-1185">Reference proteome</keyword>
<reference evidence="2 3" key="1">
    <citation type="submission" date="2024-09" db="EMBL/GenBank/DDBJ databases">
        <authorList>
            <person name="Sun Q."/>
            <person name="Mori K."/>
        </authorList>
    </citation>
    <scope>NUCLEOTIDE SEQUENCE [LARGE SCALE GENOMIC DNA]</scope>
    <source>
        <strain evidence="2 3">JCM 11201</strain>
    </source>
</reference>
<proteinExistence type="predicted"/>
<sequence>MLLINIQNVKINSMASNASINIGPAFHNSHSAHSKFLGNSTSVGDTSPIHANMDLNVQDPDFVDQSDIGTTESPIVEQQQNT</sequence>
<organism evidence="2 3">
    <name type="scientific">Ectobacillus funiculus</name>
    <dbReference type="NCBI Taxonomy" id="137993"/>
    <lineage>
        <taxon>Bacteria</taxon>
        <taxon>Bacillati</taxon>
        <taxon>Bacillota</taxon>
        <taxon>Bacilli</taxon>
        <taxon>Bacillales</taxon>
        <taxon>Bacillaceae</taxon>
        <taxon>Ectobacillus</taxon>
    </lineage>
</organism>
<dbReference type="InterPro" id="IPR019618">
    <property type="entry name" value="Spore_germination_GerPA"/>
</dbReference>
<accession>A0ABV5WMP0</accession>